<keyword evidence="14" id="KW-0472">Membrane</keyword>
<dbReference type="GO" id="GO:0030246">
    <property type="term" value="F:carbohydrate binding"/>
    <property type="evidence" value="ECO:0007669"/>
    <property type="project" value="UniProtKB-KW"/>
</dbReference>
<evidence type="ECO:0000256" key="7">
    <source>
        <dbReference type="ARBA" id="ARBA00022729"/>
    </source>
</evidence>
<evidence type="ECO:0000256" key="4">
    <source>
        <dbReference type="ARBA" id="ARBA00022527"/>
    </source>
</evidence>
<dbReference type="Gene3D" id="2.90.10.10">
    <property type="entry name" value="Bulb-type lectin domain"/>
    <property type="match status" value="1"/>
</dbReference>
<evidence type="ECO:0000256" key="3">
    <source>
        <dbReference type="ARBA" id="ARBA00022475"/>
    </source>
</evidence>
<dbReference type="InterPro" id="IPR000719">
    <property type="entry name" value="Prot_kinase_dom"/>
</dbReference>
<evidence type="ECO:0000256" key="20">
    <source>
        <dbReference type="PROSITE-ProRule" id="PRU10141"/>
    </source>
</evidence>
<dbReference type="InterPro" id="IPR036426">
    <property type="entry name" value="Bulb-type_lectin_dom_sf"/>
</dbReference>
<dbReference type="EC" id="2.7.11.1" evidence="2"/>
<dbReference type="Gene3D" id="1.10.510.10">
    <property type="entry name" value="Transferase(Phosphotransferase) domain 1"/>
    <property type="match status" value="1"/>
</dbReference>
<keyword evidence="11 24" id="KW-0418">Kinase</keyword>
<keyword evidence="7" id="KW-0732">Signal</keyword>
<dbReference type="SUPFAM" id="SSF51110">
    <property type="entry name" value="alpha-D-mannose-specific plant lectins"/>
    <property type="match status" value="1"/>
</dbReference>
<dbReference type="InterPro" id="IPR001480">
    <property type="entry name" value="Bulb-type_lectin_dom"/>
</dbReference>
<evidence type="ECO:0000259" key="23">
    <source>
        <dbReference type="PROSITE" id="PS50927"/>
    </source>
</evidence>
<dbReference type="Pfam" id="PF01453">
    <property type="entry name" value="B_lectin"/>
    <property type="match status" value="1"/>
</dbReference>
<dbReference type="InterPro" id="IPR008271">
    <property type="entry name" value="Ser/Thr_kinase_AS"/>
</dbReference>
<evidence type="ECO:0000256" key="6">
    <source>
        <dbReference type="ARBA" id="ARBA00022692"/>
    </source>
</evidence>
<keyword evidence="3" id="KW-1003">Cell membrane</keyword>
<feature type="domain" description="Protein kinase" evidence="22">
    <location>
        <begin position="345"/>
        <end position="630"/>
    </location>
</feature>
<evidence type="ECO:0000256" key="15">
    <source>
        <dbReference type="ARBA" id="ARBA00023157"/>
    </source>
</evidence>
<evidence type="ECO:0000313" key="24">
    <source>
        <dbReference type="EMBL" id="RVW24832.1"/>
    </source>
</evidence>
<name>A0A438CNN9_VITVI</name>
<keyword evidence="6" id="KW-0812">Transmembrane</keyword>
<reference evidence="24 25" key="1">
    <citation type="journal article" date="2018" name="PLoS Genet.">
        <title>Population sequencing reveals clonal diversity and ancestral inbreeding in the grapevine cultivar Chardonnay.</title>
        <authorList>
            <person name="Roach M.J."/>
            <person name="Johnson D.L."/>
            <person name="Bohlmann J."/>
            <person name="van Vuuren H.J."/>
            <person name="Jones S.J."/>
            <person name="Pretorius I.S."/>
            <person name="Schmidt S.A."/>
            <person name="Borneman A.R."/>
        </authorList>
    </citation>
    <scope>NUCLEOTIDE SEQUENCE [LARGE SCALE GENOMIC DNA]</scope>
    <source>
        <strain evidence="25">cv. Chardonnay</strain>
        <tissue evidence="24">Leaf</tissue>
    </source>
</reference>
<evidence type="ECO:0000256" key="19">
    <source>
        <dbReference type="ARBA" id="ARBA00048679"/>
    </source>
</evidence>
<keyword evidence="13" id="KW-1133">Transmembrane helix</keyword>
<keyword evidence="9" id="KW-0677">Repeat</keyword>
<evidence type="ECO:0000256" key="17">
    <source>
        <dbReference type="ARBA" id="ARBA00023180"/>
    </source>
</evidence>
<evidence type="ECO:0000313" key="25">
    <source>
        <dbReference type="Proteomes" id="UP000288805"/>
    </source>
</evidence>
<comment type="caution">
    <text evidence="24">The sequence shown here is derived from an EMBL/GenBank/DDBJ whole genome shotgun (WGS) entry which is preliminary data.</text>
</comment>
<dbReference type="PROSITE" id="PS00107">
    <property type="entry name" value="PROTEIN_KINASE_ATP"/>
    <property type="match status" value="1"/>
</dbReference>
<keyword evidence="12 20" id="KW-0067">ATP-binding</keyword>
<dbReference type="SMART" id="SM00108">
    <property type="entry name" value="B_lectin"/>
    <property type="match status" value="1"/>
</dbReference>
<keyword evidence="16 24" id="KW-0675">Receptor</keyword>
<evidence type="ECO:0000256" key="5">
    <source>
        <dbReference type="ARBA" id="ARBA00022679"/>
    </source>
</evidence>
<dbReference type="PROSITE" id="PS00108">
    <property type="entry name" value="PROTEIN_KINASE_ST"/>
    <property type="match status" value="1"/>
</dbReference>
<sequence length="769" mass="83738">MSSSTPLHPPPLLLRGLFRGYPPRCQHHASDLNQTWNSPNSTFSLGFIAATPTSFYAAITYGGVPIWRAGGAYPVAVDFGGSFRFLTSGNLHLVSSNGTVLWESGTAGRGVSSATLSDSGNLVLTNGTVSVWSTFENPTDTIVPTQNFTTSNSLRSGLYSFSLTKSGNLTLTWNSSILYWILAYSSDYAEGSDLLSYNDSTPVCGCPSENFELVDPKDSTKGCKRKEEIENCPGDLTMLELQHAKFLTYSSELSSQVFFVGISACRLNCLVGGSCIASTSLSDGTGLCYLKVPGFVSGYQSPALPSTSYVKVCGPVVRTPLLFPMEMMGRGSCMLLIQGTPALNKGFKEKLGAGGFGAVYRGILANRTIVAVKQLEGIEQGEKQLLVYEFMKNGSLDTCLFPTEGHSGRLLNWENRFSIALGTARGITYLHEECRDCIVHCDIKPENILLDENYNAKVSDFGLAKLINPKDHRYRTLTSVRGTRGYLAPEWLANLPITSKSDVYSYEFEKGNMEGIVDKRLGDQGVDMEQAKRAIQVSFWCIQEQPSQRPMMGKVVQMLEGVTEIERPPAPRLLWKYLLGGTWREPLHPSYTQRLLQACNSSTNTGSEACSGKPEEKLVEMELIELRVFFKKSLSEPQFHTRTPWREANESSISTPLCPPPPPLAFSLATFASAPPSTLPPQRHLDLPNSTFSLRFIPANPPPSPPPSPVPTFPFGGPAAPHPPSSTPEAPFSSLLLATSASSTVREPSSRSPAPPGTASPMQSSRRLR</sequence>
<feature type="domain" description="Bulb-type lectin" evidence="23">
    <location>
        <begin position="21"/>
        <end position="137"/>
    </location>
</feature>
<evidence type="ECO:0000256" key="12">
    <source>
        <dbReference type="ARBA" id="ARBA00022840"/>
    </source>
</evidence>
<keyword evidence="10 20" id="KW-0547">Nucleotide-binding</keyword>
<comment type="catalytic activity">
    <reaction evidence="18">
        <text>L-threonyl-[protein] + ATP = O-phospho-L-threonyl-[protein] + ADP + H(+)</text>
        <dbReference type="Rhea" id="RHEA:46608"/>
        <dbReference type="Rhea" id="RHEA-COMP:11060"/>
        <dbReference type="Rhea" id="RHEA-COMP:11605"/>
        <dbReference type="ChEBI" id="CHEBI:15378"/>
        <dbReference type="ChEBI" id="CHEBI:30013"/>
        <dbReference type="ChEBI" id="CHEBI:30616"/>
        <dbReference type="ChEBI" id="CHEBI:61977"/>
        <dbReference type="ChEBI" id="CHEBI:456216"/>
        <dbReference type="EC" id="2.7.11.1"/>
    </reaction>
</comment>
<feature type="compositionally biased region" description="Pro residues" evidence="21">
    <location>
        <begin position="699"/>
        <end position="712"/>
    </location>
</feature>
<dbReference type="CDD" id="cd00028">
    <property type="entry name" value="B_lectin"/>
    <property type="match status" value="1"/>
</dbReference>
<dbReference type="InterPro" id="IPR017441">
    <property type="entry name" value="Protein_kinase_ATP_BS"/>
</dbReference>
<feature type="region of interest" description="Disordered" evidence="21">
    <location>
        <begin position="675"/>
        <end position="769"/>
    </location>
</feature>
<feature type="compositionally biased region" description="Polar residues" evidence="21">
    <location>
        <begin position="760"/>
        <end position="769"/>
    </location>
</feature>
<dbReference type="PROSITE" id="PS50011">
    <property type="entry name" value="PROTEIN_KINASE_DOM"/>
    <property type="match status" value="1"/>
</dbReference>
<keyword evidence="8 24" id="KW-0430">Lectin</keyword>
<evidence type="ECO:0000256" key="21">
    <source>
        <dbReference type="SAM" id="MobiDB-lite"/>
    </source>
</evidence>
<evidence type="ECO:0000256" key="8">
    <source>
        <dbReference type="ARBA" id="ARBA00022734"/>
    </source>
</evidence>
<evidence type="ECO:0000256" key="16">
    <source>
        <dbReference type="ARBA" id="ARBA00023170"/>
    </source>
</evidence>
<dbReference type="Gene3D" id="3.30.200.20">
    <property type="entry name" value="Phosphorylase Kinase, domain 1"/>
    <property type="match status" value="1"/>
</dbReference>
<dbReference type="Pfam" id="PF00069">
    <property type="entry name" value="Pkinase"/>
    <property type="match status" value="1"/>
</dbReference>
<evidence type="ECO:0000256" key="11">
    <source>
        <dbReference type="ARBA" id="ARBA00022777"/>
    </source>
</evidence>
<comment type="subcellular location">
    <subcellularLocation>
        <location evidence="1">Cell membrane</location>
        <topology evidence="1">Single-pass type I membrane protein</topology>
    </subcellularLocation>
</comment>
<dbReference type="FunFam" id="1.10.510.10:FF:001424">
    <property type="entry name" value="Protein kinase superfamily protein"/>
    <property type="match status" value="1"/>
</dbReference>
<protein>
    <recommendedName>
        <fullName evidence="2">non-specific serine/threonine protein kinase</fullName>
        <ecNumber evidence="2">2.7.11.1</ecNumber>
    </recommendedName>
</protein>
<evidence type="ECO:0000259" key="22">
    <source>
        <dbReference type="PROSITE" id="PS50011"/>
    </source>
</evidence>
<dbReference type="GO" id="GO:0004674">
    <property type="term" value="F:protein serine/threonine kinase activity"/>
    <property type="evidence" value="ECO:0007669"/>
    <property type="project" value="UniProtKB-KW"/>
</dbReference>
<dbReference type="GO" id="GO:0005886">
    <property type="term" value="C:plasma membrane"/>
    <property type="evidence" value="ECO:0007669"/>
    <property type="project" value="UniProtKB-SubCell"/>
</dbReference>
<dbReference type="PANTHER" id="PTHR47974">
    <property type="entry name" value="OS07G0415500 PROTEIN"/>
    <property type="match status" value="1"/>
</dbReference>
<gene>
    <name evidence="24" type="primary">VvCHDh000728_2</name>
    <name evidence="24" type="ORF">CK203_105103</name>
</gene>
<proteinExistence type="predicted"/>
<keyword evidence="17" id="KW-0325">Glycoprotein</keyword>
<dbReference type="SMART" id="SM00220">
    <property type="entry name" value="S_TKc"/>
    <property type="match status" value="1"/>
</dbReference>
<dbReference type="SUPFAM" id="SSF56112">
    <property type="entry name" value="Protein kinase-like (PK-like)"/>
    <property type="match status" value="1"/>
</dbReference>
<evidence type="ECO:0000256" key="14">
    <source>
        <dbReference type="ARBA" id="ARBA00023136"/>
    </source>
</evidence>
<evidence type="ECO:0000256" key="18">
    <source>
        <dbReference type="ARBA" id="ARBA00047899"/>
    </source>
</evidence>
<evidence type="ECO:0000256" key="1">
    <source>
        <dbReference type="ARBA" id="ARBA00004251"/>
    </source>
</evidence>
<organism evidence="24 25">
    <name type="scientific">Vitis vinifera</name>
    <name type="common">Grape</name>
    <dbReference type="NCBI Taxonomy" id="29760"/>
    <lineage>
        <taxon>Eukaryota</taxon>
        <taxon>Viridiplantae</taxon>
        <taxon>Streptophyta</taxon>
        <taxon>Embryophyta</taxon>
        <taxon>Tracheophyta</taxon>
        <taxon>Spermatophyta</taxon>
        <taxon>Magnoliopsida</taxon>
        <taxon>eudicotyledons</taxon>
        <taxon>Gunneridae</taxon>
        <taxon>Pentapetalae</taxon>
        <taxon>rosids</taxon>
        <taxon>Vitales</taxon>
        <taxon>Vitaceae</taxon>
        <taxon>Viteae</taxon>
        <taxon>Vitis</taxon>
    </lineage>
</organism>
<dbReference type="EMBL" id="QGNW01002163">
    <property type="protein sequence ID" value="RVW24832.1"/>
    <property type="molecule type" value="Genomic_DNA"/>
</dbReference>
<evidence type="ECO:0000256" key="9">
    <source>
        <dbReference type="ARBA" id="ARBA00022737"/>
    </source>
</evidence>
<dbReference type="FunFam" id="2.90.10.10:FF:000016">
    <property type="entry name" value="G-type lectin S-receptor-like serine/threonine-protein kinase"/>
    <property type="match status" value="1"/>
</dbReference>
<keyword evidence="5" id="KW-0808">Transferase</keyword>
<feature type="binding site" evidence="20">
    <location>
        <position position="373"/>
    </location>
    <ligand>
        <name>ATP</name>
        <dbReference type="ChEBI" id="CHEBI:30616"/>
    </ligand>
</feature>
<keyword evidence="15" id="KW-1015">Disulfide bond</keyword>
<keyword evidence="4" id="KW-0723">Serine/threonine-protein kinase</keyword>
<comment type="catalytic activity">
    <reaction evidence="19">
        <text>L-seryl-[protein] + ATP = O-phospho-L-seryl-[protein] + ADP + H(+)</text>
        <dbReference type="Rhea" id="RHEA:17989"/>
        <dbReference type="Rhea" id="RHEA-COMP:9863"/>
        <dbReference type="Rhea" id="RHEA-COMP:11604"/>
        <dbReference type="ChEBI" id="CHEBI:15378"/>
        <dbReference type="ChEBI" id="CHEBI:29999"/>
        <dbReference type="ChEBI" id="CHEBI:30616"/>
        <dbReference type="ChEBI" id="CHEBI:83421"/>
        <dbReference type="ChEBI" id="CHEBI:456216"/>
        <dbReference type="EC" id="2.7.11.1"/>
    </reaction>
</comment>
<dbReference type="PANTHER" id="PTHR47974:SF9">
    <property type="entry name" value="RECEPTOR-LIKE SERINE_THREONINE-PROTEIN KINASE"/>
    <property type="match status" value="1"/>
</dbReference>
<dbReference type="AlphaFoldDB" id="A0A438CNN9"/>
<dbReference type="Proteomes" id="UP000288805">
    <property type="component" value="Unassembled WGS sequence"/>
</dbReference>
<evidence type="ECO:0000256" key="10">
    <source>
        <dbReference type="ARBA" id="ARBA00022741"/>
    </source>
</evidence>
<dbReference type="PROSITE" id="PS50927">
    <property type="entry name" value="BULB_LECTIN"/>
    <property type="match status" value="1"/>
</dbReference>
<evidence type="ECO:0000256" key="2">
    <source>
        <dbReference type="ARBA" id="ARBA00012513"/>
    </source>
</evidence>
<feature type="compositionally biased region" description="Low complexity" evidence="21">
    <location>
        <begin position="727"/>
        <end position="744"/>
    </location>
</feature>
<dbReference type="GO" id="GO:0005524">
    <property type="term" value="F:ATP binding"/>
    <property type="evidence" value="ECO:0007669"/>
    <property type="project" value="UniProtKB-UniRule"/>
</dbReference>
<dbReference type="InterPro" id="IPR011009">
    <property type="entry name" value="Kinase-like_dom_sf"/>
</dbReference>
<accession>A0A438CNN9</accession>
<evidence type="ECO:0000256" key="13">
    <source>
        <dbReference type="ARBA" id="ARBA00022989"/>
    </source>
</evidence>